<protein>
    <submittedName>
        <fullName evidence="1">Uncharacterized protein</fullName>
    </submittedName>
</protein>
<evidence type="ECO:0000313" key="1">
    <source>
        <dbReference type="EMBL" id="GAA0145270.1"/>
    </source>
</evidence>
<organism evidence="1 2">
    <name type="scientific">Lithospermum erythrorhizon</name>
    <name type="common">Purple gromwell</name>
    <name type="synonym">Lithospermum officinale var. erythrorhizon</name>
    <dbReference type="NCBI Taxonomy" id="34254"/>
    <lineage>
        <taxon>Eukaryota</taxon>
        <taxon>Viridiplantae</taxon>
        <taxon>Streptophyta</taxon>
        <taxon>Embryophyta</taxon>
        <taxon>Tracheophyta</taxon>
        <taxon>Spermatophyta</taxon>
        <taxon>Magnoliopsida</taxon>
        <taxon>eudicotyledons</taxon>
        <taxon>Gunneridae</taxon>
        <taxon>Pentapetalae</taxon>
        <taxon>asterids</taxon>
        <taxon>lamiids</taxon>
        <taxon>Boraginales</taxon>
        <taxon>Boraginaceae</taxon>
        <taxon>Boraginoideae</taxon>
        <taxon>Lithospermeae</taxon>
        <taxon>Lithospermum</taxon>
    </lineage>
</organism>
<dbReference type="PANTHER" id="PTHR33889">
    <property type="entry name" value="OS04G0681850 PROTEIN"/>
    <property type="match status" value="1"/>
</dbReference>
<name>A0AAV3P0X1_LITER</name>
<dbReference type="AlphaFoldDB" id="A0AAV3P0X1"/>
<dbReference type="Proteomes" id="UP001454036">
    <property type="component" value="Unassembled WGS sequence"/>
</dbReference>
<sequence length="95" mass="10772">MLAQAYSVSIKIVSRLWSKAKALIDNGDMVDLSCNLMKRVGRKRVEVDPDRVMQIPLRNRKSIMDLANALGMSKSSLHRRIKEGSLRRHSNAIKP</sequence>
<evidence type="ECO:0000313" key="2">
    <source>
        <dbReference type="Proteomes" id="UP001454036"/>
    </source>
</evidence>
<reference evidence="1 2" key="1">
    <citation type="submission" date="2024-01" db="EMBL/GenBank/DDBJ databases">
        <title>The complete chloroplast genome sequence of Lithospermum erythrorhizon: insights into the phylogenetic relationship among Boraginaceae species and the maternal lineages of purple gromwells.</title>
        <authorList>
            <person name="Okada T."/>
            <person name="Watanabe K."/>
        </authorList>
    </citation>
    <scope>NUCLEOTIDE SEQUENCE [LARGE SCALE GENOMIC DNA]</scope>
</reference>
<proteinExistence type="predicted"/>
<dbReference type="PANTHER" id="PTHR33889:SF1">
    <property type="entry name" value="OS03G0834800 PROTEIN"/>
    <property type="match status" value="1"/>
</dbReference>
<gene>
    <name evidence="1" type="ORF">LIER_42852</name>
</gene>
<dbReference type="EMBL" id="BAABME010031319">
    <property type="protein sequence ID" value="GAA0145270.1"/>
    <property type="molecule type" value="Genomic_DNA"/>
</dbReference>
<comment type="caution">
    <text evidence="1">The sequence shown here is derived from an EMBL/GenBank/DDBJ whole genome shotgun (WGS) entry which is preliminary data.</text>
</comment>
<accession>A0AAV3P0X1</accession>
<keyword evidence="2" id="KW-1185">Reference proteome</keyword>